<organism evidence="1 2">
    <name type="scientific">Eleutherodactylus coqui</name>
    <name type="common">Puerto Rican coqui</name>
    <dbReference type="NCBI Taxonomy" id="57060"/>
    <lineage>
        <taxon>Eukaryota</taxon>
        <taxon>Metazoa</taxon>
        <taxon>Chordata</taxon>
        <taxon>Craniata</taxon>
        <taxon>Vertebrata</taxon>
        <taxon>Euteleostomi</taxon>
        <taxon>Amphibia</taxon>
        <taxon>Batrachia</taxon>
        <taxon>Anura</taxon>
        <taxon>Neobatrachia</taxon>
        <taxon>Hyloidea</taxon>
        <taxon>Eleutherodactylidae</taxon>
        <taxon>Eleutherodactylinae</taxon>
        <taxon>Eleutherodactylus</taxon>
        <taxon>Eleutherodactylus</taxon>
    </lineage>
</organism>
<gene>
    <name evidence="1" type="ORF">GDO78_014502</name>
</gene>
<comment type="caution">
    <text evidence="1">The sequence shown here is derived from an EMBL/GenBank/DDBJ whole genome shotgun (WGS) entry which is preliminary data.</text>
</comment>
<proteinExistence type="predicted"/>
<accession>A0A8J6EER1</accession>
<protein>
    <submittedName>
        <fullName evidence="1">Uncharacterized protein</fullName>
    </submittedName>
</protein>
<dbReference type="AlphaFoldDB" id="A0A8J6EER1"/>
<feature type="non-terminal residue" evidence="1">
    <location>
        <position position="85"/>
    </location>
</feature>
<dbReference type="Proteomes" id="UP000770717">
    <property type="component" value="Unassembled WGS sequence"/>
</dbReference>
<sequence length="85" mass="9482">MLQSFTFFTHKETKWKRTTFATPPTLQNSEKGLSCQELEMLSNICGSHKHPQASKCQLPASEKIHQLKGSDGYDVDGLSGNSPDR</sequence>
<dbReference type="EMBL" id="WNTK01001251">
    <property type="protein sequence ID" value="KAG9467670.1"/>
    <property type="molecule type" value="Genomic_DNA"/>
</dbReference>
<keyword evidence="2" id="KW-1185">Reference proteome</keyword>
<evidence type="ECO:0000313" key="2">
    <source>
        <dbReference type="Proteomes" id="UP000770717"/>
    </source>
</evidence>
<name>A0A8J6EER1_ELECQ</name>
<reference evidence="1" key="1">
    <citation type="thesis" date="2020" institute="ProQuest LLC" country="789 East Eisenhower Parkway, Ann Arbor, MI, USA">
        <title>Comparative Genomics and Chromosome Evolution.</title>
        <authorList>
            <person name="Mudd A.B."/>
        </authorList>
    </citation>
    <scope>NUCLEOTIDE SEQUENCE</scope>
    <source>
        <strain evidence="1">HN-11 Male</strain>
        <tissue evidence="1">Kidney and liver</tissue>
    </source>
</reference>
<evidence type="ECO:0000313" key="1">
    <source>
        <dbReference type="EMBL" id="KAG9467670.1"/>
    </source>
</evidence>